<dbReference type="PROSITE" id="PS00698">
    <property type="entry name" value="GH9_3"/>
    <property type="match status" value="1"/>
</dbReference>
<name>A0A7R8X6K1_9CRUS</name>
<evidence type="ECO:0000313" key="12">
    <source>
        <dbReference type="Proteomes" id="UP000677054"/>
    </source>
</evidence>
<comment type="catalytic activity">
    <reaction evidence="1 9">
        <text>Endohydrolysis of (1-&gt;4)-beta-D-glucosidic linkages in cellulose, lichenin and cereal beta-D-glucans.</text>
        <dbReference type="EC" id="3.2.1.4"/>
    </reaction>
</comment>
<dbReference type="OrthoDB" id="10257085at2759"/>
<dbReference type="PANTHER" id="PTHR22298">
    <property type="entry name" value="ENDO-1,4-BETA-GLUCANASE"/>
    <property type="match status" value="1"/>
</dbReference>
<evidence type="ECO:0000256" key="8">
    <source>
        <dbReference type="PROSITE-ProRule" id="PRU10060"/>
    </source>
</evidence>
<evidence type="ECO:0000256" key="9">
    <source>
        <dbReference type="RuleBase" id="RU361166"/>
    </source>
</evidence>
<evidence type="ECO:0000256" key="6">
    <source>
        <dbReference type="ARBA" id="ARBA00023295"/>
    </source>
</evidence>
<gene>
    <name evidence="11" type="ORF">DSTB1V02_LOCUS4238</name>
</gene>
<feature type="domain" description="Glycoside hydrolase family 9" evidence="10">
    <location>
        <begin position="9"/>
        <end position="451"/>
    </location>
</feature>
<evidence type="ECO:0000259" key="10">
    <source>
        <dbReference type="Pfam" id="PF00759"/>
    </source>
</evidence>
<dbReference type="AlphaFoldDB" id="A0A7R8X6K1"/>
<evidence type="ECO:0000256" key="1">
    <source>
        <dbReference type="ARBA" id="ARBA00000966"/>
    </source>
</evidence>
<dbReference type="InterPro" id="IPR033126">
    <property type="entry name" value="Glyco_hydro_9_Asp/Glu_AS"/>
</dbReference>
<reference evidence="11" key="1">
    <citation type="submission" date="2020-11" db="EMBL/GenBank/DDBJ databases">
        <authorList>
            <person name="Tran Van P."/>
        </authorList>
    </citation>
    <scope>NUCLEOTIDE SEQUENCE</scope>
</reference>
<keyword evidence="4 9" id="KW-0136">Cellulose degradation</keyword>
<dbReference type="EMBL" id="CAJPEV010000617">
    <property type="protein sequence ID" value="CAG0886958.1"/>
    <property type="molecule type" value="Genomic_DNA"/>
</dbReference>
<feature type="active site" evidence="8">
    <location>
        <position position="438"/>
    </location>
</feature>
<dbReference type="SUPFAM" id="SSF48208">
    <property type="entry name" value="Six-hairpin glycosidases"/>
    <property type="match status" value="1"/>
</dbReference>
<evidence type="ECO:0000256" key="7">
    <source>
        <dbReference type="ARBA" id="ARBA00023326"/>
    </source>
</evidence>
<dbReference type="EC" id="3.2.1.4" evidence="9"/>
<evidence type="ECO:0000256" key="5">
    <source>
        <dbReference type="ARBA" id="ARBA00023277"/>
    </source>
</evidence>
<organism evidence="11">
    <name type="scientific">Darwinula stevensoni</name>
    <dbReference type="NCBI Taxonomy" id="69355"/>
    <lineage>
        <taxon>Eukaryota</taxon>
        <taxon>Metazoa</taxon>
        <taxon>Ecdysozoa</taxon>
        <taxon>Arthropoda</taxon>
        <taxon>Crustacea</taxon>
        <taxon>Oligostraca</taxon>
        <taxon>Ostracoda</taxon>
        <taxon>Podocopa</taxon>
        <taxon>Podocopida</taxon>
        <taxon>Darwinulocopina</taxon>
        <taxon>Darwinuloidea</taxon>
        <taxon>Darwinulidae</taxon>
        <taxon>Darwinula</taxon>
    </lineage>
</organism>
<dbReference type="InterPro" id="IPR008928">
    <property type="entry name" value="6-hairpin_glycosidase_sf"/>
</dbReference>
<evidence type="ECO:0000313" key="11">
    <source>
        <dbReference type="EMBL" id="CAD7244341.1"/>
    </source>
</evidence>
<dbReference type="Gene3D" id="1.50.10.10">
    <property type="match status" value="1"/>
</dbReference>
<feature type="active site" evidence="8">
    <location>
        <position position="429"/>
    </location>
</feature>
<dbReference type="EMBL" id="LR900134">
    <property type="protein sequence ID" value="CAD7244341.1"/>
    <property type="molecule type" value="Genomic_DNA"/>
</dbReference>
<dbReference type="GO" id="GO:0008810">
    <property type="term" value="F:cellulase activity"/>
    <property type="evidence" value="ECO:0007669"/>
    <property type="project" value="UniProtKB-EC"/>
</dbReference>
<evidence type="ECO:0000256" key="2">
    <source>
        <dbReference type="ARBA" id="ARBA00007072"/>
    </source>
</evidence>
<dbReference type="InterPro" id="IPR012341">
    <property type="entry name" value="6hp_glycosidase-like_sf"/>
</dbReference>
<keyword evidence="12" id="KW-1185">Reference proteome</keyword>
<dbReference type="Pfam" id="PF00759">
    <property type="entry name" value="Glyco_hydro_9"/>
    <property type="match status" value="1"/>
</dbReference>
<dbReference type="GO" id="GO:0030245">
    <property type="term" value="P:cellulose catabolic process"/>
    <property type="evidence" value="ECO:0007669"/>
    <property type="project" value="UniProtKB-KW"/>
</dbReference>
<proteinExistence type="inferred from homology"/>
<evidence type="ECO:0000256" key="4">
    <source>
        <dbReference type="ARBA" id="ARBA00023001"/>
    </source>
</evidence>
<dbReference type="InterPro" id="IPR001701">
    <property type="entry name" value="Glyco_hydro_9"/>
</dbReference>
<comment type="similarity">
    <text evidence="2 8 9">Belongs to the glycosyl hydrolase 9 (cellulase E) family.</text>
</comment>
<keyword evidence="3 8" id="KW-0378">Hydrolase</keyword>
<keyword evidence="6 8" id="KW-0326">Glycosidase</keyword>
<accession>A0A7R8X6K1</accession>
<keyword evidence="5 8" id="KW-0119">Carbohydrate metabolism</keyword>
<evidence type="ECO:0000256" key="3">
    <source>
        <dbReference type="ARBA" id="ARBA00022801"/>
    </source>
</evidence>
<protein>
    <recommendedName>
        <fullName evidence="9">Endoglucanase</fullName>
        <ecNumber evidence="9">3.2.1.4</ecNumber>
    </recommendedName>
</protein>
<sequence>MVVNGNYDYASVIRLSYKFYEAQRAGELPDDDIPWRKSSFLDDGSDNGIDLVGGYFDAGDYVKFGFPMAFTTTVLAWGMIEYANAYDSAGLSEEGREQLRWATDYFIKAHPSEKKFFGQVGNGEIDHSYWGRPEDWPSTEERPSYFIDESSPGSDLAAETAAAMAASSMVFRGSDDTYADTLLSHARELYAFADENRGIYSDAITDASEFYGYGGCVRSQETLGVGKMSSGYEDELTWAAAWLYRATGETSYLNDAESKYVEFGQDGQPSEFSWDDKNAGVQVLLAEITGNEKYSVAVEAFCNYVINEAPRTPKGLVFIQDWGSLPNAANVVFICLLGADKLGLNQEAYRNFATQQIDYILGDTGFSYVIGFGTNYPLHPHHASSSCPTVDECGGCECDWSYFETPNPNPQILEGALIGGPDINDDFQDDRSDFNQNEVALDYNAAFQGALAGLIVSSQ</sequence>
<keyword evidence="7 8" id="KW-0624">Polysaccharide degradation</keyword>
<dbReference type="Proteomes" id="UP000677054">
    <property type="component" value="Unassembled WGS sequence"/>
</dbReference>